<comment type="caution">
    <text evidence="2">The sequence shown here is derived from an EMBL/GenBank/DDBJ whole genome shotgun (WGS) entry which is preliminary data.</text>
</comment>
<dbReference type="Proteomes" id="UP000297280">
    <property type="component" value="Unassembled WGS sequence"/>
</dbReference>
<keyword evidence="3" id="KW-1185">Reference proteome</keyword>
<sequence length="123" mass="13484">MFSTNGQQHTFCNNFQVKSTTDIQQISENLPQSFGFGQRQVAPARATKPASTGAPERPTKKTSKAANIVIGGQNEQSTWPATEDISKEARDVRDFNGVSPVRSHPLLNNLLDTPCRPAKRKCS</sequence>
<evidence type="ECO:0000313" key="3">
    <source>
        <dbReference type="Proteomes" id="UP000297280"/>
    </source>
</evidence>
<feature type="region of interest" description="Disordered" evidence="1">
    <location>
        <begin position="37"/>
        <end position="65"/>
    </location>
</feature>
<reference evidence="2 3" key="1">
    <citation type="submission" date="2017-12" db="EMBL/GenBank/DDBJ databases">
        <title>Comparative genomics of Botrytis spp.</title>
        <authorList>
            <person name="Valero-Jimenez C.A."/>
            <person name="Tapia P."/>
            <person name="Veloso J."/>
            <person name="Silva-Moreno E."/>
            <person name="Staats M."/>
            <person name="Valdes J.H."/>
            <person name="Van Kan J.A.L."/>
        </authorList>
    </citation>
    <scope>NUCLEOTIDE SEQUENCE [LARGE SCALE GENOMIC DNA]</scope>
    <source>
        <strain evidence="2 3">MUCL3349</strain>
    </source>
</reference>
<proteinExistence type="predicted"/>
<dbReference type="EMBL" id="PQXO01000242">
    <property type="protein sequence ID" value="TGO87212.1"/>
    <property type="molecule type" value="Genomic_DNA"/>
</dbReference>
<dbReference type="AlphaFoldDB" id="A0A4Z1KQV8"/>
<protein>
    <submittedName>
        <fullName evidence="2">Uncharacterized protein</fullName>
    </submittedName>
</protein>
<gene>
    <name evidence="2" type="ORF">BPOR_0242g00100</name>
</gene>
<evidence type="ECO:0000313" key="2">
    <source>
        <dbReference type="EMBL" id="TGO87212.1"/>
    </source>
</evidence>
<organism evidence="2 3">
    <name type="scientific">Botrytis porri</name>
    <dbReference type="NCBI Taxonomy" id="87229"/>
    <lineage>
        <taxon>Eukaryota</taxon>
        <taxon>Fungi</taxon>
        <taxon>Dikarya</taxon>
        <taxon>Ascomycota</taxon>
        <taxon>Pezizomycotina</taxon>
        <taxon>Leotiomycetes</taxon>
        <taxon>Helotiales</taxon>
        <taxon>Sclerotiniaceae</taxon>
        <taxon>Botrytis</taxon>
    </lineage>
</organism>
<accession>A0A4Z1KQV8</accession>
<evidence type="ECO:0000256" key="1">
    <source>
        <dbReference type="SAM" id="MobiDB-lite"/>
    </source>
</evidence>
<dbReference type="STRING" id="87229.A0A4Z1KQV8"/>
<name>A0A4Z1KQV8_9HELO</name>